<dbReference type="EMBL" id="KM610234">
    <property type="protein sequence ID" value="AJD20188.1"/>
    <property type="molecule type" value="Genomic_DNA"/>
</dbReference>
<gene>
    <name evidence="1" type="ORF">TONV_128</name>
</gene>
<dbReference type="Proteomes" id="UP000201058">
    <property type="component" value="Segment"/>
</dbReference>
<accession>A0A0B4VGW0</accession>
<dbReference type="GeneID" id="22921842"/>
<evidence type="ECO:0000313" key="2">
    <source>
        <dbReference type="Proteomes" id="UP000201058"/>
    </source>
</evidence>
<reference evidence="1 2" key="1">
    <citation type="journal article" date="2015" name="J. Virol.">
        <title>The genome of the nucleopolyhedrosis-causing virus from Tipula oleracea sheds new light on the Nudiviridae family.</title>
        <authorList>
            <person name="Bezier A."/>
            <person name="Theze J."/>
            <person name="Gavory F."/>
            <person name="Gaillard J."/>
            <person name="Poulain J."/>
            <person name="Drezen J.M."/>
            <person name="Herniou E.A."/>
        </authorList>
    </citation>
    <scope>NUCLEOTIDE SEQUENCE [LARGE SCALE GENOMIC DNA]</scope>
    <source>
        <strain evidence="1">35</strain>
    </source>
</reference>
<dbReference type="KEGG" id="vg:22921842"/>
<dbReference type="RefSeq" id="YP_009116775.1">
    <property type="nucleotide sequence ID" value="NC_026242.1"/>
</dbReference>
<name>A0A0B4VGW0_9VIRU</name>
<proteinExistence type="predicted"/>
<organism evidence="1 2">
    <name type="scientific">Tipula oleracea nudivirus</name>
    <dbReference type="NCBI Taxonomy" id="1546257"/>
    <lineage>
        <taxon>Viruses</taxon>
        <taxon>Viruses incertae sedis</taxon>
        <taxon>Naldaviricetes</taxon>
        <taxon>Lefavirales</taxon>
        <taxon>Nudiviridae</taxon>
        <taxon>Deltanudivirus</taxon>
        <taxon>Deltanudivirus tipoleraceae</taxon>
    </lineage>
</organism>
<protein>
    <submittedName>
        <fullName evidence="1">Uncharacterized protein</fullName>
    </submittedName>
</protein>
<keyword evidence="2" id="KW-1185">Reference proteome</keyword>
<sequence length="271" mass="31864">MSNHDELLCILKIISEKNNDIDIINFLTTRELNFKYKYLVLIRYLYNKEIQFITNSSIRSNIHNFFSIIHSNTNNNQHVLYVQSNELKELLIKIHQRCNKLDKYTYESIVLCNISLEYLTSNKNISENLIYLQADFKLFNLSLFFDTLHTFNGIKLSPTFFRFNENEKVDDTIENFITKKYYGTSSTYYRDDEFKDINIYSKLQKVAKDLKDVGGKSAKYGNSSLCQIMHLILKIRNSFTPKQKNLIYILTTTSSLGLVVSKIRENQSKSK</sequence>
<evidence type="ECO:0000313" key="1">
    <source>
        <dbReference type="EMBL" id="AJD20188.1"/>
    </source>
</evidence>